<comment type="caution">
    <text evidence="1">The sequence shown here is derived from an EMBL/GenBank/DDBJ whole genome shotgun (WGS) entry which is preliminary data.</text>
</comment>
<proteinExistence type="predicted"/>
<accession>A0ABV1A8V7</accession>
<evidence type="ECO:0000313" key="1">
    <source>
        <dbReference type="EMBL" id="MEQ2314422.1"/>
    </source>
</evidence>
<name>A0ABV1A8V7_9TELE</name>
<reference evidence="1 2" key="1">
    <citation type="submission" date="2021-06" db="EMBL/GenBank/DDBJ databases">
        <authorList>
            <person name="Palmer J.M."/>
        </authorList>
    </citation>
    <scope>NUCLEOTIDE SEQUENCE [LARGE SCALE GENOMIC DNA]</scope>
    <source>
        <strain evidence="1 2">AS_MEX2019</strain>
        <tissue evidence="1">Muscle</tissue>
    </source>
</reference>
<gene>
    <name evidence="1" type="ORF">AMECASPLE_012049</name>
</gene>
<keyword evidence="2" id="KW-1185">Reference proteome</keyword>
<protein>
    <submittedName>
        <fullName evidence="1">Uncharacterized protein</fullName>
    </submittedName>
</protein>
<dbReference type="EMBL" id="JAHRIP010085383">
    <property type="protein sequence ID" value="MEQ2314422.1"/>
    <property type="molecule type" value="Genomic_DNA"/>
</dbReference>
<dbReference type="Proteomes" id="UP001469553">
    <property type="component" value="Unassembled WGS sequence"/>
</dbReference>
<organism evidence="1 2">
    <name type="scientific">Ameca splendens</name>
    <dbReference type="NCBI Taxonomy" id="208324"/>
    <lineage>
        <taxon>Eukaryota</taxon>
        <taxon>Metazoa</taxon>
        <taxon>Chordata</taxon>
        <taxon>Craniata</taxon>
        <taxon>Vertebrata</taxon>
        <taxon>Euteleostomi</taxon>
        <taxon>Actinopterygii</taxon>
        <taxon>Neopterygii</taxon>
        <taxon>Teleostei</taxon>
        <taxon>Neoteleostei</taxon>
        <taxon>Acanthomorphata</taxon>
        <taxon>Ovalentaria</taxon>
        <taxon>Atherinomorphae</taxon>
        <taxon>Cyprinodontiformes</taxon>
        <taxon>Goodeidae</taxon>
        <taxon>Ameca</taxon>
    </lineage>
</organism>
<evidence type="ECO:0000313" key="2">
    <source>
        <dbReference type="Proteomes" id="UP001469553"/>
    </source>
</evidence>
<sequence>MVVLDVLPLASYGLMFAQPWSPFIEDSPQFAAELQRALGHASVEEEQRFNSGFFKVNFSRINHVQLVIWRLVQIGSIIWL</sequence>